<evidence type="ECO:0000313" key="15">
    <source>
        <dbReference type="EMBL" id="MBP0456924.1"/>
    </source>
</evidence>
<dbReference type="GO" id="GO:0006508">
    <property type="term" value="P:proteolysis"/>
    <property type="evidence" value="ECO:0007669"/>
    <property type="project" value="UniProtKB-KW"/>
</dbReference>
<organism evidence="15 16">
    <name type="scientific">Streptomyces montanisoli</name>
    <dbReference type="NCBI Taxonomy" id="2798581"/>
    <lineage>
        <taxon>Bacteria</taxon>
        <taxon>Bacillati</taxon>
        <taxon>Actinomycetota</taxon>
        <taxon>Actinomycetes</taxon>
        <taxon>Kitasatosporales</taxon>
        <taxon>Streptomycetaceae</taxon>
        <taxon>Streptomyces</taxon>
    </lineage>
</organism>
<evidence type="ECO:0000256" key="9">
    <source>
        <dbReference type="ARBA" id="ARBA00022833"/>
    </source>
</evidence>
<keyword evidence="16" id="KW-1185">Reference proteome</keyword>
<dbReference type="Pfam" id="PF17900">
    <property type="entry name" value="Peptidase_M1_N"/>
    <property type="match status" value="1"/>
</dbReference>
<dbReference type="AlphaFoldDB" id="A0A940RWT4"/>
<dbReference type="PANTHER" id="PTHR11533:SF297">
    <property type="entry name" value="AMINOPEPTIDASE N"/>
    <property type="match status" value="1"/>
</dbReference>
<dbReference type="GO" id="GO:0008270">
    <property type="term" value="F:zinc ion binding"/>
    <property type="evidence" value="ECO:0007669"/>
    <property type="project" value="InterPro"/>
</dbReference>
<dbReference type="EC" id="3.4.11.2" evidence="4"/>
<comment type="catalytic activity">
    <reaction evidence="1">
        <text>Release of an N-terminal amino acid, Xaa-|-Yaa- from a peptide, amide or arylamide. Xaa is preferably Ala, but may be most amino acids including Pro (slow action). When a terminal hydrophobic residue is followed by a prolyl residue, the two may be released as an intact Xaa-Pro dipeptide.</text>
        <dbReference type="EC" id="3.4.11.2"/>
    </reaction>
</comment>
<dbReference type="InterPro" id="IPR045357">
    <property type="entry name" value="Aminopeptidase_N-like_N"/>
</dbReference>
<evidence type="ECO:0000256" key="11">
    <source>
        <dbReference type="ARBA" id="ARBA00029811"/>
    </source>
</evidence>
<dbReference type="GO" id="GO:0016285">
    <property type="term" value="F:alanyl aminopeptidase activity"/>
    <property type="evidence" value="ECO:0007669"/>
    <property type="project" value="UniProtKB-EC"/>
</dbReference>
<evidence type="ECO:0000259" key="14">
    <source>
        <dbReference type="Pfam" id="PF17900"/>
    </source>
</evidence>
<dbReference type="PRINTS" id="PR00756">
    <property type="entry name" value="ALADIPTASE"/>
</dbReference>
<evidence type="ECO:0000259" key="13">
    <source>
        <dbReference type="Pfam" id="PF01433"/>
    </source>
</evidence>
<keyword evidence="10" id="KW-0482">Metalloprotease</keyword>
<evidence type="ECO:0000256" key="5">
    <source>
        <dbReference type="ARBA" id="ARBA00015611"/>
    </source>
</evidence>
<dbReference type="InterPro" id="IPR001930">
    <property type="entry name" value="Peptidase_M1"/>
</dbReference>
<evidence type="ECO:0000256" key="1">
    <source>
        <dbReference type="ARBA" id="ARBA00000098"/>
    </source>
</evidence>
<dbReference type="GO" id="GO:0008237">
    <property type="term" value="F:metallopeptidase activity"/>
    <property type="evidence" value="ECO:0007669"/>
    <property type="project" value="UniProtKB-KW"/>
</dbReference>
<evidence type="ECO:0000256" key="7">
    <source>
        <dbReference type="ARBA" id="ARBA00022723"/>
    </source>
</evidence>
<dbReference type="Gene3D" id="1.10.390.10">
    <property type="entry name" value="Neutral Protease Domain 2"/>
    <property type="match status" value="1"/>
</dbReference>
<dbReference type="InterPro" id="IPR014782">
    <property type="entry name" value="Peptidase_M1_dom"/>
</dbReference>
<dbReference type="SUPFAM" id="SSF63737">
    <property type="entry name" value="Leukotriene A4 hydrolase N-terminal domain"/>
    <property type="match status" value="1"/>
</dbReference>
<comment type="cofactor">
    <cofactor evidence="2">
        <name>Zn(2+)</name>
        <dbReference type="ChEBI" id="CHEBI:29105"/>
    </cofactor>
</comment>
<evidence type="ECO:0000313" key="16">
    <source>
        <dbReference type="Proteomes" id="UP000670475"/>
    </source>
</evidence>
<accession>A0A940RWT4</accession>
<evidence type="ECO:0000256" key="4">
    <source>
        <dbReference type="ARBA" id="ARBA00012564"/>
    </source>
</evidence>
<comment type="similarity">
    <text evidence="3">Belongs to the peptidase M1 family.</text>
</comment>
<dbReference type="EMBL" id="JAGIQL010000012">
    <property type="protein sequence ID" value="MBP0456924.1"/>
    <property type="molecule type" value="Genomic_DNA"/>
</dbReference>
<dbReference type="InterPro" id="IPR050344">
    <property type="entry name" value="Peptidase_M1_aminopeptidases"/>
</dbReference>
<dbReference type="SUPFAM" id="SSF55486">
    <property type="entry name" value="Metalloproteases ('zincins'), catalytic domain"/>
    <property type="match status" value="1"/>
</dbReference>
<name>A0A940RWT4_9ACTN</name>
<dbReference type="PANTHER" id="PTHR11533">
    <property type="entry name" value="PROTEASE M1 ZINC METALLOPROTEASE"/>
    <property type="match status" value="1"/>
</dbReference>
<evidence type="ECO:0000256" key="8">
    <source>
        <dbReference type="ARBA" id="ARBA00022801"/>
    </source>
</evidence>
<proteinExistence type="inferred from homology"/>
<evidence type="ECO:0000256" key="3">
    <source>
        <dbReference type="ARBA" id="ARBA00010136"/>
    </source>
</evidence>
<evidence type="ECO:0000256" key="10">
    <source>
        <dbReference type="ARBA" id="ARBA00023049"/>
    </source>
</evidence>
<sequence length="524" mass="56323">MGQSGLVATVLSSCPGRARALLCARFRSAPFPDCRPVPGVPVLAAEPPVSRARSRRSSVRSRVLGVAATALAITALTAGSGAAAPVTAPAAGDGAPGQGDPYFPLAGNGGYTVRHYDLDLAYDPSTRRLDGHAAITARATHGLRAFDLDLSGLRVTGVRVDGRTAHWTRHGQELVIEPARTLRRGAAFRVDVAYGGVPEQVTDPDGSPDGWIATDDGAFVAGEPQGAMSWFPSDNHPLDKASYSFEITVPSGYTAVANGVLTSRRTSRGETTFRWRQSRPMASYLATATVGKFDVQQYTTRSGIPVYNAVDPREAKGAAPALAKIPDILDWETKLFGPYPFSAAGAIVDHAPDVGYALETQTRPIYDRAPDVGTVVHEMAHQWFGDSVSLTSWQDIWLNEGFATYAEWLWQEQHGGRSAQASFDHYYALPASDGLWAFPSADPGDGAHIFASPVYTRGAMTLQELRDAVGDRAFLTILRTWARDHRYGHGTTAQFVALSERVSGKDLATLFHTWLYTAGKPARP</sequence>
<evidence type="ECO:0000256" key="12">
    <source>
        <dbReference type="ARBA" id="ARBA00031533"/>
    </source>
</evidence>
<keyword evidence="9" id="KW-0862">Zinc</keyword>
<dbReference type="Proteomes" id="UP000670475">
    <property type="component" value="Unassembled WGS sequence"/>
</dbReference>
<dbReference type="Gene3D" id="2.60.40.1730">
    <property type="entry name" value="tricorn interacting facor f3 domain"/>
    <property type="match status" value="1"/>
</dbReference>
<protein>
    <recommendedName>
        <fullName evidence="5">Aminopeptidase N</fullName>
        <ecNumber evidence="4">3.4.11.2</ecNumber>
    </recommendedName>
    <alternativeName>
        <fullName evidence="11">Alanine aminopeptidase</fullName>
    </alternativeName>
    <alternativeName>
        <fullName evidence="12">Lysyl aminopeptidase</fullName>
    </alternativeName>
</protein>
<dbReference type="Pfam" id="PF01433">
    <property type="entry name" value="Peptidase_M1"/>
    <property type="match status" value="1"/>
</dbReference>
<dbReference type="CDD" id="cd09603">
    <property type="entry name" value="M1_APN_like"/>
    <property type="match status" value="1"/>
</dbReference>
<feature type="domain" description="Aminopeptidase N-like N-terminal" evidence="14">
    <location>
        <begin position="114"/>
        <end position="285"/>
    </location>
</feature>
<reference evidence="15" key="1">
    <citation type="submission" date="2021-03" db="EMBL/GenBank/DDBJ databases">
        <title>Whole genome sequence of Streptomyces bomunensis MMS17-BM035.</title>
        <authorList>
            <person name="Lee J.H."/>
        </authorList>
    </citation>
    <scope>NUCLEOTIDE SEQUENCE</scope>
    <source>
        <strain evidence="15">MMS17-BM035</strain>
    </source>
</reference>
<evidence type="ECO:0000256" key="2">
    <source>
        <dbReference type="ARBA" id="ARBA00001947"/>
    </source>
</evidence>
<dbReference type="InterPro" id="IPR042097">
    <property type="entry name" value="Aminopeptidase_N-like_N_sf"/>
</dbReference>
<gene>
    <name evidence="15" type="ORF">JFN87_05305</name>
</gene>
<dbReference type="InterPro" id="IPR027268">
    <property type="entry name" value="Peptidase_M4/M1_CTD_sf"/>
</dbReference>
<keyword evidence="7" id="KW-0479">Metal-binding</keyword>
<keyword evidence="6" id="KW-0645">Protease</keyword>
<feature type="domain" description="Peptidase M1 membrane alanine aminopeptidase" evidence="13">
    <location>
        <begin position="368"/>
        <end position="514"/>
    </location>
</feature>
<evidence type="ECO:0000256" key="6">
    <source>
        <dbReference type="ARBA" id="ARBA00022670"/>
    </source>
</evidence>
<keyword evidence="8" id="KW-0378">Hydrolase</keyword>
<comment type="caution">
    <text evidence="15">The sequence shown here is derived from an EMBL/GenBank/DDBJ whole genome shotgun (WGS) entry which is preliminary data.</text>
</comment>